<evidence type="ECO:0000259" key="1">
    <source>
        <dbReference type="PROSITE" id="PS51464"/>
    </source>
</evidence>
<dbReference type="NCBIfam" id="NF002805">
    <property type="entry name" value="PRK02947.1"/>
    <property type="match status" value="1"/>
</dbReference>
<dbReference type="Gene3D" id="3.40.50.10490">
    <property type="entry name" value="Glucose-6-phosphate isomerase like protein, domain 1"/>
    <property type="match status" value="1"/>
</dbReference>
<dbReference type="Pfam" id="PF13580">
    <property type="entry name" value="SIS_2"/>
    <property type="match status" value="1"/>
</dbReference>
<dbReference type="InterPro" id="IPR046348">
    <property type="entry name" value="SIS_dom_sf"/>
</dbReference>
<dbReference type="PROSITE" id="PS51464">
    <property type="entry name" value="SIS"/>
    <property type="match status" value="1"/>
</dbReference>
<feature type="domain" description="SIS" evidence="1">
    <location>
        <begin position="22"/>
        <end position="212"/>
    </location>
</feature>
<gene>
    <name evidence="2" type="ORF">S12H4_41991</name>
</gene>
<evidence type="ECO:0000313" key="2">
    <source>
        <dbReference type="EMBL" id="GAJ10908.1"/>
    </source>
</evidence>
<dbReference type="GO" id="GO:0097367">
    <property type="term" value="F:carbohydrate derivative binding"/>
    <property type="evidence" value="ECO:0007669"/>
    <property type="project" value="InterPro"/>
</dbReference>
<accession>X1U022</accession>
<dbReference type="InterPro" id="IPR001347">
    <property type="entry name" value="SIS_dom"/>
</dbReference>
<dbReference type="EMBL" id="BARW01025651">
    <property type="protein sequence ID" value="GAJ10908.1"/>
    <property type="molecule type" value="Genomic_DNA"/>
</dbReference>
<dbReference type="GO" id="GO:1901135">
    <property type="term" value="P:carbohydrate derivative metabolic process"/>
    <property type="evidence" value="ECO:0007669"/>
    <property type="project" value="InterPro"/>
</dbReference>
<reference evidence="2" key="1">
    <citation type="journal article" date="2014" name="Front. Microbiol.">
        <title>High frequency of phylogenetically diverse reductive dehalogenase-homologous genes in deep subseafloor sedimentary metagenomes.</title>
        <authorList>
            <person name="Kawai M."/>
            <person name="Futagami T."/>
            <person name="Toyoda A."/>
            <person name="Takaki Y."/>
            <person name="Nishi S."/>
            <person name="Hori S."/>
            <person name="Arai W."/>
            <person name="Tsubouchi T."/>
            <person name="Morono Y."/>
            <person name="Uchiyama I."/>
            <person name="Ito T."/>
            <person name="Fujiyama A."/>
            <person name="Inagaki F."/>
            <person name="Takami H."/>
        </authorList>
    </citation>
    <scope>NUCLEOTIDE SEQUENCE</scope>
    <source>
        <strain evidence="2">Expedition CK06-06</strain>
    </source>
</reference>
<sequence length="242" mass="26602">VADILEKIVSEEQNIKKAADIMARNIIKDKIIHAIGTGGHSNMGAEEMFWRAGGLVPINAIFDAGINLIHGARRTTIIERTPGYGVKVMDAYNIGKTADETIIIINACGINTMTIDVALEAKKRKMKTIGITSTSFASLVPKDHPSRHPSNKNLHDLVDVFINNHQPIGDAVVELEGADQKVAPVSTICNSFVIQLLVIETVKKIIELGKKPLIWKSANMPGGDEANREYFEEYSKRIKHLL</sequence>
<name>X1U022_9ZZZZ</name>
<organism evidence="2">
    <name type="scientific">marine sediment metagenome</name>
    <dbReference type="NCBI Taxonomy" id="412755"/>
    <lineage>
        <taxon>unclassified sequences</taxon>
        <taxon>metagenomes</taxon>
        <taxon>ecological metagenomes</taxon>
    </lineage>
</organism>
<dbReference type="SUPFAM" id="SSF53697">
    <property type="entry name" value="SIS domain"/>
    <property type="match status" value="1"/>
</dbReference>
<feature type="non-terminal residue" evidence="2">
    <location>
        <position position="1"/>
    </location>
</feature>
<proteinExistence type="predicted"/>
<comment type="caution">
    <text evidence="2">The sequence shown here is derived from an EMBL/GenBank/DDBJ whole genome shotgun (WGS) entry which is preliminary data.</text>
</comment>
<protein>
    <recommendedName>
        <fullName evidence="1">SIS domain-containing protein</fullName>
    </recommendedName>
</protein>
<dbReference type="AlphaFoldDB" id="X1U022"/>